<dbReference type="PhylomeDB" id="A0A068V565"/>
<dbReference type="PROSITE" id="PS51519">
    <property type="entry name" value="RWP_RK"/>
    <property type="match status" value="1"/>
</dbReference>
<name>A0A068V565_COFCA</name>
<dbReference type="GO" id="GO:0003700">
    <property type="term" value="F:DNA-binding transcription factor activity"/>
    <property type="evidence" value="ECO:0007669"/>
    <property type="project" value="InterPro"/>
</dbReference>
<sequence>MKLLNITLSFNSALFISWMVCLPEFCNMSFVCIPLQKMDLKTTYSSHDVFSCESCSREYFEILTAVNVVRTRHLLSATRTWIASHEILSYGMYIVRKGQGVVGKAFSSKSACFCRDIRQLGITEHPLVPIARCYKHSACFAVCLQSSCSNNCIYVLEFLLPRNEKDHGDPRTLLHMLMETLTLHLQSSFKIASGQEFGKKLSVEVIKVSSEDKFDSFELCNTIGDESTPRPAEVRKPGAMVQLDFSSQQVDAANGSTDGIHEQQNGSVGSTPRLAAQGGGEIMQVDFSSHPVDTANGYINGVHGQQSGIVGSPPRSEHVQGFVNISYQELMAVQINASNVAGVEAGNNSINGIYEQQNGIVGSSTEQELAQNIVSIANHEPIAEINVADPERDGPSIEQRGNEVTDVKKQKSRCTLKSELGITREVLEQISKMKLVDAAKFLDVSRSTLKRICREYGIRRWPPRKARKVIQAFAVQKVIQPFAVQKVIQPSTENIEGLHWSDATRLENGSCMWVKADYQQYKIKFRLPLSARKVNLEEKVAQRLNLSIGSFKIEYEDEDNDWIWITCDEDLSTSMSTLSSLGRTTIKMLVS</sequence>
<dbReference type="Gramene" id="CDP15659">
    <property type="protein sequence ID" value="CDP15659"/>
    <property type="gene ID" value="GSCOC_T00015607001"/>
</dbReference>
<feature type="chain" id="PRO_5001658577" description="RWP-RK domain-containing protein" evidence="6">
    <location>
        <begin position="24"/>
        <end position="591"/>
    </location>
</feature>
<dbReference type="Pfam" id="PF00564">
    <property type="entry name" value="PB1"/>
    <property type="match status" value="1"/>
</dbReference>
<dbReference type="PANTHER" id="PTHR32002:SF62">
    <property type="entry name" value="PROTEIN NLP6-LIKE ISOFORM X1"/>
    <property type="match status" value="1"/>
</dbReference>
<dbReference type="InterPro" id="IPR000270">
    <property type="entry name" value="PB1_dom"/>
</dbReference>
<dbReference type="AlphaFoldDB" id="A0A068V565"/>
<gene>
    <name evidence="9" type="ORF">GSCOC_T00015607001</name>
</gene>
<proteinExistence type="predicted"/>
<evidence type="ECO:0000256" key="6">
    <source>
        <dbReference type="SAM" id="SignalP"/>
    </source>
</evidence>
<feature type="domain" description="RWP-RK" evidence="7">
    <location>
        <begin position="402"/>
        <end position="490"/>
    </location>
</feature>
<dbReference type="EMBL" id="HG739186">
    <property type="protein sequence ID" value="CDP15659.1"/>
    <property type="molecule type" value="Genomic_DNA"/>
</dbReference>
<dbReference type="STRING" id="49390.A0A068V565"/>
<dbReference type="InParanoid" id="A0A068V565"/>
<feature type="domain" description="PB1" evidence="8">
    <location>
        <begin position="511"/>
        <end position="591"/>
    </location>
</feature>
<evidence type="ECO:0000256" key="1">
    <source>
        <dbReference type="ARBA" id="ARBA00023015"/>
    </source>
</evidence>
<evidence type="ECO:0000256" key="3">
    <source>
        <dbReference type="ARBA" id="ARBA00023163"/>
    </source>
</evidence>
<feature type="signal peptide" evidence="6">
    <location>
        <begin position="1"/>
        <end position="23"/>
    </location>
</feature>
<keyword evidence="6" id="KW-0732">Signal</keyword>
<evidence type="ECO:0000259" key="7">
    <source>
        <dbReference type="PROSITE" id="PS51519"/>
    </source>
</evidence>
<dbReference type="InterPro" id="IPR053793">
    <property type="entry name" value="PB1-like"/>
</dbReference>
<accession>A0A068V565</accession>
<keyword evidence="1" id="KW-0805">Transcription regulation</keyword>
<keyword evidence="3" id="KW-0804">Transcription</keyword>
<dbReference type="PANTHER" id="PTHR32002">
    <property type="entry name" value="PROTEIN NLP8"/>
    <property type="match status" value="1"/>
</dbReference>
<dbReference type="GO" id="GO:0003677">
    <property type="term" value="F:DNA binding"/>
    <property type="evidence" value="ECO:0007669"/>
    <property type="project" value="UniProtKB-KW"/>
</dbReference>
<dbReference type="PROSITE" id="PS51745">
    <property type="entry name" value="PB1"/>
    <property type="match status" value="1"/>
</dbReference>
<evidence type="ECO:0000256" key="2">
    <source>
        <dbReference type="ARBA" id="ARBA00023125"/>
    </source>
</evidence>
<reference evidence="10" key="1">
    <citation type="journal article" date="2014" name="Science">
        <title>The coffee genome provides insight into the convergent evolution of caffeine biosynthesis.</title>
        <authorList>
            <person name="Denoeud F."/>
            <person name="Carretero-Paulet L."/>
            <person name="Dereeper A."/>
            <person name="Droc G."/>
            <person name="Guyot R."/>
            <person name="Pietrella M."/>
            <person name="Zheng C."/>
            <person name="Alberti A."/>
            <person name="Anthony F."/>
            <person name="Aprea G."/>
            <person name="Aury J.M."/>
            <person name="Bento P."/>
            <person name="Bernard M."/>
            <person name="Bocs S."/>
            <person name="Campa C."/>
            <person name="Cenci A."/>
            <person name="Combes M.C."/>
            <person name="Crouzillat D."/>
            <person name="Da Silva C."/>
            <person name="Daddiego L."/>
            <person name="De Bellis F."/>
            <person name="Dussert S."/>
            <person name="Garsmeur O."/>
            <person name="Gayraud T."/>
            <person name="Guignon V."/>
            <person name="Jahn K."/>
            <person name="Jamilloux V."/>
            <person name="Joet T."/>
            <person name="Labadie K."/>
            <person name="Lan T."/>
            <person name="Leclercq J."/>
            <person name="Lepelley M."/>
            <person name="Leroy T."/>
            <person name="Li L.T."/>
            <person name="Librado P."/>
            <person name="Lopez L."/>
            <person name="Munoz A."/>
            <person name="Noel B."/>
            <person name="Pallavicini A."/>
            <person name="Perrotta G."/>
            <person name="Poncet V."/>
            <person name="Pot D."/>
            <person name="Priyono X."/>
            <person name="Rigoreau M."/>
            <person name="Rouard M."/>
            <person name="Rozas J."/>
            <person name="Tranchant-Dubreuil C."/>
            <person name="VanBuren R."/>
            <person name="Zhang Q."/>
            <person name="Andrade A.C."/>
            <person name="Argout X."/>
            <person name="Bertrand B."/>
            <person name="de Kochko A."/>
            <person name="Graziosi G."/>
            <person name="Henry R.J."/>
            <person name="Jayarama X."/>
            <person name="Ming R."/>
            <person name="Nagai C."/>
            <person name="Rounsley S."/>
            <person name="Sankoff D."/>
            <person name="Giuliano G."/>
            <person name="Albert V.A."/>
            <person name="Wincker P."/>
            <person name="Lashermes P."/>
        </authorList>
    </citation>
    <scope>NUCLEOTIDE SEQUENCE [LARGE SCALE GENOMIC DNA]</scope>
    <source>
        <strain evidence="10">cv. DH200-94</strain>
    </source>
</reference>
<dbReference type="Pfam" id="PF22922">
    <property type="entry name" value="GAF_NLP"/>
    <property type="match status" value="1"/>
</dbReference>
<dbReference type="InterPro" id="IPR045012">
    <property type="entry name" value="NLP"/>
</dbReference>
<protein>
    <recommendedName>
        <fullName evidence="11">RWP-RK domain-containing protein</fullName>
    </recommendedName>
</protein>
<dbReference type="SMART" id="SM00666">
    <property type="entry name" value="PB1"/>
    <property type="match status" value="1"/>
</dbReference>
<evidence type="ECO:0000256" key="5">
    <source>
        <dbReference type="SAM" id="MobiDB-lite"/>
    </source>
</evidence>
<evidence type="ECO:0000259" key="8">
    <source>
        <dbReference type="PROSITE" id="PS51745"/>
    </source>
</evidence>
<organism evidence="9 10">
    <name type="scientific">Coffea canephora</name>
    <name type="common">Robusta coffee</name>
    <dbReference type="NCBI Taxonomy" id="49390"/>
    <lineage>
        <taxon>Eukaryota</taxon>
        <taxon>Viridiplantae</taxon>
        <taxon>Streptophyta</taxon>
        <taxon>Embryophyta</taxon>
        <taxon>Tracheophyta</taxon>
        <taxon>Spermatophyta</taxon>
        <taxon>Magnoliopsida</taxon>
        <taxon>eudicotyledons</taxon>
        <taxon>Gunneridae</taxon>
        <taxon>Pentapetalae</taxon>
        <taxon>asterids</taxon>
        <taxon>lamiids</taxon>
        <taxon>Gentianales</taxon>
        <taxon>Rubiaceae</taxon>
        <taxon>Ixoroideae</taxon>
        <taxon>Gardenieae complex</taxon>
        <taxon>Bertiereae - Coffeeae clade</taxon>
        <taxon>Coffeeae</taxon>
        <taxon>Coffea</taxon>
    </lineage>
</organism>
<evidence type="ECO:0008006" key="11">
    <source>
        <dbReference type="Google" id="ProtNLM"/>
    </source>
</evidence>
<dbReference type="InterPro" id="IPR003035">
    <property type="entry name" value="RWP-RK_dom"/>
</dbReference>
<dbReference type="Gene3D" id="3.10.20.90">
    <property type="entry name" value="Phosphatidylinositol 3-kinase Catalytic Subunit, Chain A, domain 1"/>
    <property type="match status" value="1"/>
</dbReference>
<feature type="region of interest" description="Disordered" evidence="5">
    <location>
        <begin position="252"/>
        <end position="275"/>
    </location>
</feature>
<dbReference type="Pfam" id="PF02042">
    <property type="entry name" value="RWP-RK"/>
    <property type="match status" value="1"/>
</dbReference>
<evidence type="ECO:0000313" key="9">
    <source>
        <dbReference type="EMBL" id="CDP15659.1"/>
    </source>
</evidence>
<dbReference type="InterPro" id="IPR055081">
    <property type="entry name" value="NLP1-9_GAF"/>
</dbReference>
<feature type="compositionally biased region" description="Polar residues" evidence="5">
    <location>
        <begin position="252"/>
        <end position="270"/>
    </location>
</feature>
<keyword evidence="4" id="KW-0539">Nucleus</keyword>
<keyword evidence="2" id="KW-0238">DNA-binding</keyword>
<keyword evidence="10" id="KW-1185">Reference proteome</keyword>
<evidence type="ECO:0000256" key="4">
    <source>
        <dbReference type="ARBA" id="ARBA00023242"/>
    </source>
</evidence>
<dbReference type="Proteomes" id="UP000295252">
    <property type="component" value="Chromosome VIII"/>
</dbReference>
<dbReference type="SUPFAM" id="SSF54277">
    <property type="entry name" value="CAD &amp; PB1 domains"/>
    <property type="match status" value="1"/>
</dbReference>
<evidence type="ECO:0000313" key="10">
    <source>
        <dbReference type="Proteomes" id="UP000295252"/>
    </source>
</evidence>